<dbReference type="GO" id="GO:0003677">
    <property type="term" value="F:DNA binding"/>
    <property type="evidence" value="ECO:0007669"/>
    <property type="project" value="UniProtKB-KW"/>
</dbReference>
<evidence type="ECO:0000259" key="5">
    <source>
        <dbReference type="PROSITE" id="PS50931"/>
    </source>
</evidence>
<keyword evidence="2" id="KW-0805">Transcription regulation</keyword>
<dbReference type="FunFam" id="1.10.10.10:FF:000001">
    <property type="entry name" value="LysR family transcriptional regulator"/>
    <property type="match status" value="1"/>
</dbReference>
<dbReference type="Gene3D" id="3.40.190.290">
    <property type="match status" value="1"/>
</dbReference>
<dbReference type="PANTHER" id="PTHR30419:SF8">
    <property type="entry name" value="NITROGEN ASSIMILATION TRANSCRIPTIONAL ACTIVATOR-RELATED"/>
    <property type="match status" value="1"/>
</dbReference>
<dbReference type="GO" id="GO:0003700">
    <property type="term" value="F:DNA-binding transcription factor activity"/>
    <property type="evidence" value="ECO:0007669"/>
    <property type="project" value="InterPro"/>
</dbReference>
<dbReference type="SUPFAM" id="SSF46785">
    <property type="entry name" value="Winged helix' DNA-binding domain"/>
    <property type="match status" value="1"/>
</dbReference>
<organism evidence="6 7">
    <name type="scientific">Mucilaginibacter agri</name>
    <dbReference type="NCBI Taxonomy" id="2695265"/>
    <lineage>
        <taxon>Bacteria</taxon>
        <taxon>Pseudomonadati</taxon>
        <taxon>Bacteroidota</taxon>
        <taxon>Sphingobacteriia</taxon>
        <taxon>Sphingobacteriales</taxon>
        <taxon>Sphingobacteriaceae</taxon>
        <taxon>Mucilaginibacter</taxon>
    </lineage>
</organism>
<evidence type="ECO:0000256" key="3">
    <source>
        <dbReference type="ARBA" id="ARBA00023125"/>
    </source>
</evidence>
<comment type="caution">
    <text evidence="6">The sequence shown here is derived from an EMBL/GenBank/DDBJ whole genome shotgun (WGS) entry which is preliminary data.</text>
</comment>
<dbReference type="RefSeq" id="WP_166584688.1">
    <property type="nucleotide sequence ID" value="NZ_WWEO01000039.1"/>
</dbReference>
<feature type="domain" description="HTH lysR-type" evidence="5">
    <location>
        <begin position="1"/>
        <end position="58"/>
    </location>
</feature>
<sequence>MELRQLKYFIKAAELSNFTAASQALYITQSTLSQQIKTLEDELNTPLFDRIAKRVRLTEAGRLFLPSAIKTVKYAESGKQLIKDLDGLLTGSLCIGLTYGLSNLLLDKLTDFAETYPLLKINITYGTSGELLDQLKEGDLDFVLSFYNTPNPLFESTVLFESHLSLIVHQDHSLATAKSVDLKQLSDLPMVLPVSQYSISEFLNTRLAKMELSLNVKMEINDIYSLLQLAATQKWCTILMNTSLFNFPQLKAIPLSGKQMVRHATITWSTGIYRKKAAVIFAELLNKL</sequence>
<dbReference type="PROSITE" id="PS50931">
    <property type="entry name" value="HTH_LYSR"/>
    <property type="match status" value="1"/>
</dbReference>
<gene>
    <name evidence="6" type="ORF">GSY63_04785</name>
</gene>
<dbReference type="InterPro" id="IPR005119">
    <property type="entry name" value="LysR_subst-bd"/>
</dbReference>
<keyword evidence="3" id="KW-0238">DNA-binding</keyword>
<dbReference type="PRINTS" id="PR00039">
    <property type="entry name" value="HTHLYSR"/>
</dbReference>
<dbReference type="Proteomes" id="UP000638732">
    <property type="component" value="Unassembled WGS sequence"/>
</dbReference>
<name>A0A966DRN4_9SPHI</name>
<protein>
    <submittedName>
        <fullName evidence="6">LysR family transcriptional regulator</fullName>
    </submittedName>
</protein>
<dbReference type="Gene3D" id="1.10.10.10">
    <property type="entry name" value="Winged helix-like DNA-binding domain superfamily/Winged helix DNA-binding domain"/>
    <property type="match status" value="1"/>
</dbReference>
<dbReference type="InterPro" id="IPR036390">
    <property type="entry name" value="WH_DNA-bd_sf"/>
</dbReference>
<accession>A0A966DRN4</accession>
<keyword evidence="7" id="KW-1185">Reference proteome</keyword>
<dbReference type="Pfam" id="PF03466">
    <property type="entry name" value="LysR_substrate"/>
    <property type="match status" value="1"/>
</dbReference>
<proteinExistence type="inferred from homology"/>
<evidence type="ECO:0000313" key="6">
    <source>
        <dbReference type="EMBL" id="NCD68665.1"/>
    </source>
</evidence>
<evidence type="ECO:0000256" key="1">
    <source>
        <dbReference type="ARBA" id="ARBA00009437"/>
    </source>
</evidence>
<dbReference type="CDD" id="cd05466">
    <property type="entry name" value="PBP2_LTTR_substrate"/>
    <property type="match status" value="1"/>
</dbReference>
<dbReference type="EMBL" id="WWEO01000039">
    <property type="protein sequence ID" value="NCD68665.1"/>
    <property type="molecule type" value="Genomic_DNA"/>
</dbReference>
<dbReference type="InterPro" id="IPR050950">
    <property type="entry name" value="HTH-type_LysR_regulators"/>
</dbReference>
<dbReference type="InterPro" id="IPR000847">
    <property type="entry name" value="LysR_HTH_N"/>
</dbReference>
<evidence type="ECO:0000313" key="7">
    <source>
        <dbReference type="Proteomes" id="UP000638732"/>
    </source>
</evidence>
<dbReference type="GO" id="GO:0005829">
    <property type="term" value="C:cytosol"/>
    <property type="evidence" value="ECO:0007669"/>
    <property type="project" value="TreeGrafter"/>
</dbReference>
<comment type="similarity">
    <text evidence="1">Belongs to the LysR transcriptional regulatory family.</text>
</comment>
<reference evidence="6" key="2">
    <citation type="submission" date="2020-10" db="EMBL/GenBank/DDBJ databases">
        <title>Mucilaginibacter sp. nov., isolated from soil.</title>
        <authorList>
            <person name="Jeon C.O."/>
        </authorList>
    </citation>
    <scope>NUCLEOTIDE SEQUENCE</scope>
    <source>
        <strain evidence="6">R11</strain>
    </source>
</reference>
<dbReference type="AlphaFoldDB" id="A0A966DRN4"/>
<dbReference type="Pfam" id="PF00126">
    <property type="entry name" value="HTH_1"/>
    <property type="match status" value="1"/>
</dbReference>
<dbReference type="InterPro" id="IPR036388">
    <property type="entry name" value="WH-like_DNA-bd_sf"/>
</dbReference>
<dbReference type="PANTHER" id="PTHR30419">
    <property type="entry name" value="HTH-TYPE TRANSCRIPTIONAL REGULATOR YBHD"/>
    <property type="match status" value="1"/>
</dbReference>
<keyword evidence="4" id="KW-0804">Transcription</keyword>
<dbReference type="SUPFAM" id="SSF53850">
    <property type="entry name" value="Periplasmic binding protein-like II"/>
    <property type="match status" value="1"/>
</dbReference>
<evidence type="ECO:0000256" key="4">
    <source>
        <dbReference type="ARBA" id="ARBA00023163"/>
    </source>
</evidence>
<reference evidence="6" key="1">
    <citation type="submission" date="2020-01" db="EMBL/GenBank/DDBJ databases">
        <authorList>
            <person name="Seo Y.L."/>
        </authorList>
    </citation>
    <scope>NUCLEOTIDE SEQUENCE</scope>
    <source>
        <strain evidence="6">R11</strain>
    </source>
</reference>
<evidence type="ECO:0000256" key="2">
    <source>
        <dbReference type="ARBA" id="ARBA00023015"/>
    </source>
</evidence>